<dbReference type="KEGG" id="vin:AKJ08_1122"/>
<reference evidence="5 6" key="1">
    <citation type="submission" date="2015-08" db="EMBL/GenBank/DDBJ databases">
        <authorList>
            <person name="Babu N.S."/>
            <person name="Beckwith C.J."/>
            <person name="Beseler K.G."/>
            <person name="Brison A."/>
            <person name="Carone J.V."/>
            <person name="Caskin T.P."/>
            <person name="Diamond M."/>
            <person name="Durham M.E."/>
            <person name="Foxe J.M."/>
            <person name="Go M."/>
            <person name="Henderson B.A."/>
            <person name="Jones I.B."/>
            <person name="McGettigan J.A."/>
            <person name="Micheletti S.J."/>
            <person name="Nasrallah M.E."/>
            <person name="Ortiz D."/>
            <person name="Piller C.R."/>
            <person name="Privatt S.R."/>
            <person name="Schneider S.L."/>
            <person name="Sharp S."/>
            <person name="Smith T.C."/>
            <person name="Stanton J.D."/>
            <person name="Ullery H.E."/>
            <person name="Wilson R.J."/>
            <person name="Serrano M.G."/>
            <person name="Buck G."/>
            <person name="Lee V."/>
            <person name="Wang Y."/>
            <person name="Carvalho R."/>
            <person name="Voegtly L."/>
            <person name="Shi R."/>
            <person name="Duckworth R."/>
            <person name="Johnson A."/>
            <person name="Loviza R."/>
            <person name="Walstead R."/>
            <person name="Shah Z."/>
            <person name="Kiflezghi M."/>
            <person name="Wade K."/>
            <person name="Ball S.L."/>
            <person name="Bradley K.W."/>
            <person name="Asai D.J."/>
            <person name="Bowman C.A."/>
            <person name="Russell D.A."/>
            <person name="Pope W.H."/>
            <person name="Jacobs-Sera D."/>
            <person name="Hendrix R.W."/>
            <person name="Hatfull G.F."/>
        </authorList>
    </citation>
    <scope>NUCLEOTIDE SEQUENCE [LARGE SCALE GENOMIC DNA]</scope>
    <source>
        <strain evidence="5 6">DSM 27710</strain>
    </source>
</reference>
<proteinExistence type="predicted"/>
<dbReference type="InterPro" id="IPR040234">
    <property type="entry name" value="QC/QCL"/>
</dbReference>
<feature type="domain" description="Peptidase M28" evidence="4">
    <location>
        <begin position="97"/>
        <end position="305"/>
    </location>
</feature>
<dbReference type="Gene3D" id="3.40.630.10">
    <property type="entry name" value="Zn peptidases"/>
    <property type="match status" value="1"/>
</dbReference>
<feature type="chain" id="PRO_5005465572" evidence="3">
    <location>
        <begin position="26"/>
        <end position="313"/>
    </location>
</feature>
<feature type="signal peptide" evidence="3">
    <location>
        <begin position="1"/>
        <end position="25"/>
    </location>
</feature>
<evidence type="ECO:0000313" key="6">
    <source>
        <dbReference type="Proteomes" id="UP000055590"/>
    </source>
</evidence>
<dbReference type="EMBL" id="CP012332">
    <property type="protein sequence ID" value="AKU90735.1"/>
    <property type="molecule type" value="Genomic_DNA"/>
</dbReference>
<keyword evidence="6" id="KW-1185">Reference proteome</keyword>
<dbReference type="STRING" id="1391653.AKJ08_1122"/>
<dbReference type="AlphaFoldDB" id="A0A0K1PB45"/>
<sequence length="313" mass="33641">MKLSMVLLAAAGTGVLAAGTVGALAADPASKRAASEARLMDSARSIVAAGPAVQGTPAKAQVEALLRSRLEPSDAWVRRIPFSVELKAIGARWDLVNLVASFHKEAKHRVMIGAHWDIRPWADEDPDPTKRKLPFDGANDGASGVAILLELARALGETPPPEGIGVDLVFFDGEEGPKGALHENFLGSKELAERWFTTGVTPPYAGIIVDMVGRKGTRIRREVASQRRAGAVQDEIFAVAKAMGSQVFVDEPGIHILDDHTAFLDRGIPVVDLIDIEDPAWHTHADTLDKLDPAVMAEVTDVVLGWIRSQRPR</sequence>
<dbReference type="InterPro" id="IPR007484">
    <property type="entry name" value="Peptidase_M28"/>
</dbReference>
<gene>
    <name evidence="5" type="ORF">AKJ08_1122</name>
</gene>
<accession>A0A0K1PB45</accession>
<dbReference type="Pfam" id="PF04389">
    <property type="entry name" value="Peptidase_M28"/>
    <property type="match status" value="1"/>
</dbReference>
<keyword evidence="1" id="KW-0808">Transferase</keyword>
<organism evidence="5 6">
    <name type="scientific">Vulgatibacter incomptus</name>
    <dbReference type="NCBI Taxonomy" id="1391653"/>
    <lineage>
        <taxon>Bacteria</taxon>
        <taxon>Pseudomonadati</taxon>
        <taxon>Myxococcota</taxon>
        <taxon>Myxococcia</taxon>
        <taxon>Myxococcales</taxon>
        <taxon>Cystobacterineae</taxon>
        <taxon>Vulgatibacteraceae</taxon>
        <taxon>Vulgatibacter</taxon>
    </lineage>
</organism>
<dbReference type="GO" id="GO:0008270">
    <property type="term" value="F:zinc ion binding"/>
    <property type="evidence" value="ECO:0007669"/>
    <property type="project" value="TreeGrafter"/>
</dbReference>
<keyword evidence="5" id="KW-0031">Aminopeptidase</keyword>
<evidence type="ECO:0000256" key="2">
    <source>
        <dbReference type="ARBA" id="ARBA00023315"/>
    </source>
</evidence>
<dbReference type="PANTHER" id="PTHR12283:SF6">
    <property type="entry name" value="GLUTAMINYL-PEPTIDE CYCLOTRANSFERASE-RELATED"/>
    <property type="match status" value="1"/>
</dbReference>
<name>A0A0K1PB45_9BACT</name>
<keyword evidence="5" id="KW-0378">Hydrolase</keyword>
<keyword evidence="2" id="KW-0012">Acyltransferase</keyword>
<dbReference type="SUPFAM" id="SSF53187">
    <property type="entry name" value="Zn-dependent exopeptidases"/>
    <property type="match status" value="1"/>
</dbReference>
<dbReference type="PANTHER" id="PTHR12283">
    <property type="entry name" value="GLUTAMINYL-PEPTIDE CYCLOTRANSFERASE"/>
    <property type="match status" value="1"/>
</dbReference>
<evidence type="ECO:0000313" key="5">
    <source>
        <dbReference type="EMBL" id="AKU90735.1"/>
    </source>
</evidence>
<dbReference type="GO" id="GO:0016603">
    <property type="term" value="F:glutaminyl-peptide cyclotransferase activity"/>
    <property type="evidence" value="ECO:0007669"/>
    <property type="project" value="TreeGrafter"/>
</dbReference>
<keyword evidence="5" id="KW-0645">Protease</keyword>
<evidence type="ECO:0000256" key="1">
    <source>
        <dbReference type="ARBA" id="ARBA00022679"/>
    </source>
</evidence>
<dbReference type="GO" id="GO:0004177">
    <property type="term" value="F:aminopeptidase activity"/>
    <property type="evidence" value="ECO:0007669"/>
    <property type="project" value="UniProtKB-KW"/>
</dbReference>
<protein>
    <submittedName>
        <fullName evidence="5">Leucine aminopeptidase</fullName>
    </submittedName>
</protein>
<keyword evidence="3" id="KW-0732">Signal</keyword>
<evidence type="ECO:0000256" key="3">
    <source>
        <dbReference type="SAM" id="SignalP"/>
    </source>
</evidence>
<dbReference type="Proteomes" id="UP000055590">
    <property type="component" value="Chromosome"/>
</dbReference>
<evidence type="ECO:0000259" key="4">
    <source>
        <dbReference type="Pfam" id="PF04389"/>
    </source>
</evidence>